<name>A0ABQ2A2Q5_9BACL</name>
<accession>A0ABQ2A2Q5</accession>
<evidence type="ECO:0000313" key="1">
    <source>
        <dbReference type="EMBL" id="GGH83573.1"/>
    </source>
</evidence>
<protein>
    <recommendedName>
        <fullName evidence="3">DUF4262 domain-containing protein</fullName>
    </recommendedName>
</protein>
<organism evidence="1 2">
    <name type="scientific">Saccharibacillus endophyticus</name>
    <dbReference type="NCBI Taxonomy" id="2060666"/>
    <lineage>
        <taxon>Bacteria</taxon>
        <taxon>Bacillati</taxon>
        <taxon>Bacillota</taxon>
        <taxon>Bacilli</taxon>
        <taxon>Bacillales</taxon>
        <taxon>Paenibacillaceae</taxon>
        <taxon>Saccharibacillus</taxon>
    </lineage>
</organism>
<reference evidence="2" key="1">
    <citation type="journal article" date="2019" name="Int. J. Syst. Evol. Microbiol.">
        <title>The Global Catalogue of Microorganisms (GCM) 10K type strain sequencing project: providing services to taxonomists for standard genome sequencing and annotation.</title>
        <authorList>
            <consortium name="The Broad Institute Genomics Platform"/>
            <consortium name="The Broad Institute Genome Sequencing Center for Infectious Disease"/>
            <person name="Wu L."/>
            <person name="Ma J."/>
        </authorList>
    </citation>
    <scope>NUCLEOTIDE SEQUENCE [LARGE SCALE GENOMIC DNA]</scope>
    <source>
        <strain evidence="2">CCM 8702</strain>
    </source>
</reference>
<dbReference type="InterPro" id="IPR025358">
    <property type="entry name" value="DUF4262"/>
</dbReference>
<dbReference type="EMBL" id="BMDD01000004">
    <property type="protein sequence ID" value="GGH83573.1"/>
    <property type="molecule type" value="Genomic_DNA"/>
</dbReference>
<dbReference type="RefSeq" id="WP_172247833.1">
    <property type="nucleotide sequence ID" value="NZ_BMDD01000004.1"/>
</dbReference>
<sequence length="207" mass="24066">MIETLNIPENRKQYYRRLLQENPGRNLIERYSLFCEEYTDFARKRLSYIPELMHKGWVPIVLSDEGMNYAFTIGLEYSFGHPEILIASPNRPARVLAKMIEWFADRVEVGQRFEAGSNYADELKIQPDFSDLDDTAILRPYEESDADNYPCGYLYSFYGYFADRNLDHNKLPMLILELDFPVSPAPPGGRLSNIMSMPNKWDTIADV</sequence>
<proteinExistence type="predicted"/>
<dbReference type="Pfam" id="PF14081">
    <property type="entry name" value="DUF4262"/>
    <property type="match status" value="1"/>
</dbReference>
<dbReference type="Proteomes" id="UP000605427">
    <property type="component" value="Unassembled WGS sequence"/>
</dbReference>
<keyword evidence="2" id="KW-1185">Reference proteome</keyword>
<comment type="caution">
    <text evidence="1">The sequence shown here is derived from an EMBL/GenBank/DDBJ whole genome shotgun (WGS) entry which is preliminary data.</text>
</comment>
<gene>
    <name evidence="1" type="ORF">GCM10007362_36620</name>
</gene>
<evidence type="ECO:0008006" key="3">
    <source>
        <dbReference type="Google" id="ProtNLM"/>
    </source>
</evidence>
<evidence type="ECO:0000313" key="2">
    <source>
        <dbReference type="Proteomes" id="UP000605427"/>
    </source>
</evidence>